<dbReference type="SMART" id="SM00355">
    <property type="entry name" value="ZnF_C2H2"/>
    <property type="match status" value="4"/>
</dbReference>
<feature type="domain" description="C2H2-type" evidence="8">
    <location>
        <begin position="9"/>
        <end position="36"/>
    </location>
</feature>
<organism evidence="9 10">
    <name type="scientific">Amphibalanus amphitrite</name>
    <name type="common">Striped barnacle</name>
    <name type="synonym">Balanus amphitrite</name>
    <dbReference type="NCBI Taxonomy" id="1232801"/>
    <lineage>
        <taxon>Eukaryota</taxon>
        <taxon>Metazoa</taxon>
        <taxon>Ecdysozoa</taxon>
        <taxon>Arthropoda</taxon>
        <taxon>Crustacea</taxon>
        <taxon>Multicrustacea</taxon>
        <taxon>Cirripedia</taxon>
        <taxon>Thoracica</taxon>
        <taxon>Thoracicalcarea</taxon>
        <taxon>Balanomorpha</taxon>
        <taxon>Balanoidea</taxon>
        <taxon>Balanidae</taxon>
        <taxon>Amphibalaninae</taxon>
        <taxon>Amphibalanus</taxon>
    </lineage>
</organism>
<dbReference type="Gene3D" id="3.30.160.60">
    <property type="entry name" value="Classic Zinc Finger"/>
    <property type="match status" value="2"/>
</dbReference>
<dbReference type="EMBL" id="VIIS01000662">
    <property type="protein sequence ID" value="KAF0306524.1"/>
    <property type="molecule type" value="Genomic_DNA"/>
</dbReference>
<evidence type="ECO:0000313" key="10">
    <source>
        <dbReference type="Proteomes" id="UP000440578"/>
    </source>
</evidence>
<dbReference type="GO" id="GO:0005634">
    <property type="term" value="C:nucleus"/>
    <property type="evidence" value="ECO:0007669"/>
    <property type="project" value="UniProtKB-SubCell"/>
</dbReference>
<dbReference type="PROSITE" id="PS00028">
    <property type="entry name" value="ZINC_FINGER_C2H2_1"/>
    <property type="match status" value="4"/>
</dbReference>
<proteinExistence type="predicted"/>
<feature type="domain" description="C2H2-type" evidence="8">
    <location>
        <begin position="90"/>
        <end position="113"/>
    </location>
</feature>
<dbReference type="Pfam" id="PF00096">
    <property type="entry name" value="zf-C2H2"/>
    <property type="match status" value="2"/>
</dbReference>
<dbReference type="InterPro" id="IPR013087">
    <property type="entry name" value="Znf_C2H2_type"/>
</dbReference>
<dbReference type="PANTHER" id="PTHR16515:SF49">
    <property type="entry name" value="GASTRULA ZINC FINGER PROTEIN XLCGF49.1-LIKE-RELATED"/>
    <property type="match status" value="1"/>
</dbReference>
<protein>
    <submittedName>
        <fullName evidence="9">Zinc finger protein 764</fullName>
    </submittedName>
</protein>
<sequence>MYGPWFPGKRCEVCSQQFFSSSTFRKHRALHRGETKCPLCLRVYRQKSYLKTHMRMVHDLDCGFLCHLCQRHFTSYSSYYHHQQVHMGNTTCPICGKVFSQKGHLRVHLRTVHRCLV</sequence>
<feature type="domain" description="C2H2-type" evidence="8">
    <location>
        <begin position="64"/>
        <end position="91"/>
    </location>
</feature>
<dbReference type="FunFam" id="3.30.160.60:FF:000100">
    <property type="entry name" value="Zinc finger 45-like"/>
    <property type="match status" value="1"/>
</dbReference>
<dbReference type="InterPro" id="IPR050331">
    <property type="entry name" value="Zinc_finger"/>
</dbReference>
<reference evidence="9 10" key="1">
    <citation type="submission" date="2019-07" db="EMBL/GenBank/DDBJ databases">
        <title>Draft genome assembly of a fouling barnacle, Amphibalanus amphitrite (Darwin, 1854): The first reference genome for Thecostraca.</title>
        <authorList>
            <person name="Kim W."/>
        </authorList>
    </citation>
    <scope>NUCLEOTIDE SEQUENCE [LARGE SCALE GENOMIC DNA]</scope>
    <source>
        <strain evidence="9">SNU_AA5</strain>
        <tissue evidence="9">Soma without cirri and trophi</tissue>
    </source>
</reference>
<comment type="subcellular location">
    <subcellularLocation>
        <location evidence="1">Nucleus</location>
    </subcellularLocation>
</comment>
<evidence type="ECO:0000313" key="9">
    <source>
        <dbReference type="EMBL" id="KAF0306524.1"/>
    </source>
</evidence>
<dbReference type="SUPFAM" id="SSF57667">
    <property type="entry name" value="beta-beta-alpha zinc fingers"/>
    <property type="match status" value="2"/>
</dbReference>
<keyword evidence="2" id="KW-0479">Metal-binding</keyword>
<dbReference type="PANTHER" id="PTHR16515">
    <property type="entry name" value="PR DOMAIN ZINC FINGER PROTEIN"/>
    <property type="match status" value="1"/>
</dbReference>
<dbReference type="GO" id="GO:0010468">
    <property type="term" value="P:regulation of gene expression"/>
    <property type="evidence" value="ECO:0007669"/>
    <property type="project" value="TreeGrafter"/>
</dbReference>
<keyword evidence="10" id="KW-1185">Reference proteome</keyword>
<evidence type="ECO:0000256" key="3">
    <source>
        <dbReference type="ARBA" id="ARBA00022737"/>
    </source>
</evidence>
<dbReference type="Proteomes" id="UP000440578">
    <property type="component" value="Unassembled WGS sequence"/>
</dbReference>
<evidence type="ECO:0000256" key="7">
    <source>
        <dbReference type="PROSITE-ProRule" id="PRU00042"/>
    </source>
</evidence>
<evidence type="ECO:0000256" key="2">
    <source>
        <dbReference type="ARBA" id="ARBA00022723"/>
    </source>
</evidence>
<evidence type="ECO:0000256" key="6">
    <source>
        <dbReference type="ARBA" id="ARBA00023242"/>
    </source>
</evidence>
<keyword evidence="5" id="KW-0862">Zinc</keyword>
<feature type="domain" description="C2H2-type" evidence="8">
    <location>
        <begin position="35"/>
        <end position="58"/>
    </location>
</feature>
<name>A0A6A4WRW3_AMPAM</name>
<keyword evidence="4 7" id="KW-0863">Zinc-finger</keyword>
<evidence type="ECO:0000256" key="4">
    <source>
        <dbReference type="ARBA" id="ARBA00022771"/>
    </source>
</evidence>
<keyword evidence="3" id="KW-0677">Repeat</keyword>
<gene>
    <name evidence="9" type="primary">ZNF764_1</name>
    <name evidence="9" type="ORF">FJT64_022010</name>
</gene>
<dbReference type="InterPro" id="IPR036236">
    <property type="entry name" value="Znf_C2H2_sf"/>
</dbReference>
<dbReference type="PROSITE" id="PS50157">
    <property type="entry name" value="ZINC_FINGER_C2H2_2"/>
    <property type="match status" value="4"/>
</dbReference>
<keyword evidence="6" id="KW-0539">Nucleus</keyword>
<dbReference type="AlphaFoldDB" id="A0A6A4WRW3"/>
<comment type="caution">
    <text evidence="9">The sequence shown here is derived from an EMBL/GenBank/DDBJ whole genome shotgun (WGS) entry which is preliminary data.</text>
</comment>
<evidence type="ECO:0000256" key="5">
    <source>
        <dbReference type="ARBA" id="ARBA00022833"/>
    </source>
</evidence>
<dbReference type="OrthoDB" id="19132at2759"/>
<accession>A0A6A4WRW3</accession>
<dbReference type="GO" id="GO:0008270">
    <property type="term" value="F:zinc ion binding"/>
    <property type="evidence" value="ECO:0007669"/>
    <property type="project" value="UniProtKB-KW"/>
</dbReference>
<evidence type="ECO:0000256" key="1">
    <source>
        <dbReference type="ARBA" id="ARBA00004123"/>
    </source>
</evidence>
<evidence type="ECO:0000259" key="8">
    <source>
        <dbReference type="PROSITE" id="PS50157"/>
    </source>
</evidence>